<dbReference type="PANTHER" id="PTHR45835">
    <property type="entry name" value="YALI0A06105P"/>
    <property type="match status" value="1"/>
</dbReference>
<dbReference type="Proteomes" id="UP000288805">
    <property type="component" value="Unassembled WGS sequence"/>
</dbReference>
<protein>
    <submittedName>
        <fullName evidence="1">Uncharacterized protein</fullName>
    </submittedName>
</protein>
<dbReference type="EMBL" id="QGNW01001673">
    <property type="protein sequence ID" value="RVW33525.1"/>
    <property type="molecule type" value="Genomic_DNA"/>
</dbReference>
<dbReference type="SUPFAM" id="SSF53098">
    <property type="entry name" value="Ribonuclease H-like"/>
    <property type="match status" value="1"/>
</dbReference>
<dbReference type="InterPro" id="IPR036397">
    <property type="entry name" value="RNaseH_sf"/>
</dbReference>
<sequence>MLWLLCKLEISGYAPRVGVATMVMLASLTGEEWKFIQKYLKENISRGVGGTEENSHHAWAVRMLCECCASFAQAKGVVRISRCCANFAQAWSSCLPKAISSSFQLQIVHGLKRWILDFLRFEMVYSIAKDETLSLVVLLQSLPIPCQVWDDITMDFIKGLPTSNSKNTILVVVDHLIKLAHLLPLAHPFTAKTMAEKFVEGMVKLHDNTLEVVVHHLLIGGMTGLSYQDELPMVSALVCMVTHWIRPMVSHDLRQSSSHDLTKLLHCVVSQS</sequence>
<evidence type="ECO:0000313" key="1">
    <source>
        <dbReference type="EMBL" id="RVW33525.1"/>
    </source>
</evidence>
<dbReference type="AlphaFoldDB" id="A0A438DDG6"/>
<evidence type="ECO:0000313" key="2">
    <source>
        <dbReference type="Proteomes" id="UP000288805"/>
    </source>
</evidence>
<gene>
    <name evidence="1" type="ORF">CK203_095895</name>
</gene>
<reference evidence="1 2" key="1">
    <citation type="journal article" date="2018" name="PLoS Genet.">
        <title>Population sequencing reveals clonal diversity and ancestral inbreeding in the grapevine cultivar Chardonnay.</title>
        <authorList>
            <person name="Roach M.J."/>
            <person name="Johnson D.L."/>
            <person name="Bohlmann J."/>
            <person name="van Vuuren H.J."/>
            <person name="Jones S.J."/>
            <person name="Pretorius I.S."/>
            <person name="Schmidt S.A."/>
            <person name="Borneman A.R."/>
        </authorList>
    </citation>
    <scope>NUCLEOTIDE SEQUENCE [LARGE SCALE GENOMIC DNA]</scope>
    <source>
        <strain evidence="2">cv. Chardonnay</strain>
        <tissue evidence="1">Leaf</tissue>
    </source>
</reference>
<organism evidence="1 2">
    <name type="scientific">Vitis vinifera</name>
    <name type="common">Grape</name>
    <dbReference type="NCBI Taxonomy" id="29760"/>
    <lineage>
        <taxon>Eukaryota</taxon>
        <taxon>Viridiplantae</taxon>
        <taxon>Streptophyta</taxon>
        <taxon>Embryophyta</taxon>
        <taxon>Tracheophyta</taxon>
        <taxon>Spermatophyta</taxon>
        <taxon>Magnoliopsida</taxon>
        <taxon>eudicotyledons</taxon>
        <taxon>Gunneridae</taxon>
        <taxon>Pentapetalae</taxon>
        <taxon>rosids</taxon>
        <taxon>Vitales</taxon>
        <taxon>Vitaceae</taxon>
        <taxon>Viteae</taxon>
        <taxon>Vitis</taxon>
    </lineage>
</organism>
<dbReference type="GO" id="GO:0003676">
    <property type="term" value="F:nucleic acid binding"/>
    <property type="evidence" value="ECO:0007669"/>
    <property type="project" value="InterPro"/>
</dbReference>
<proteinExistence type="predicted"/>
<dbReference type="PANTHER" id="PTHR45835:SF99">
    <property type="entry name" value="CHROMO DOMAIN-CONTAINING PROTEIN-RELATED"/>
    <property type="match status" value="1"/>
</dbReference>
<dbReference type="Gene3D" id="3.30.420.10">
    <property type="entry name" value="Ribonuclease H-like superfamily/Ribonuclease H"/>
    <property type="match status" value="1"/>
</dbReference>
<accession>A0A438DDG6</accession>
<name>A0A438DDG6_VITVI</name>
<dbReference type="InterPro" id="IPR012337">
    <property type="entry name" value="RNaseH-like_sf"/>
</dbReference>
<comment type="caution">
    <text evidence="1">The sequence shown here is derived from an EMBL/GenBank/DDBJ whole genome shotgun (WGS) entry which is preliminary data.</text>
</comment>